<dbReference type="InterPro" id="IPR001623">
    <property type="entry name" value="DnaJ_domain"/>
</dbReference>
<dbReference type="PANTHER" id="PTHR43096">
    <property type="entry name" value="DNAJ HOMOLOG 1, MITOCHONDRIAL-RELATED"/>
    <property type="match status" value="1"/>
</dbReference>
<reference evidence="4" key="2">
    <citation type="submission" date="2023-05" db="EMBL/GenBank/DDBJ databases">
        <authorList>
            <consortium name="Lawrence Berkeley National Laboratory"/>
            <person name="Steindorff A."/>
            <person name="Hensen N."/>
            <person name="Bonometti L."/>
            <person name="Westerberg I."/>
            <person name="Brannstrom I.O."/>
            <person name="Guillou S."/>
            <person name="Cros-Aarteil S."/>
            <person name="Calhoun S."/>
            <person name="Haridas S."/>
            <person name="Kuo A."/>
            <person name="Mondo S."/>
            <person name="Pangilinan J."/>
            <person name="Riley R."/>
            <person name="Labutti K."/>
            <person name="Andreopoulos B."/>
            <person name="Lipzen A."/>
            <person name="Chen C."/>
            <person name="Yanf M."/>
            <person name="Daum C."/>
            <person name="Ng V."/>
            <person name="Clum A."/>
            <person name="Ohm R."/>
            <person name="Martin F."/>
            <person name="Silar P."/>
            <person name="Natvig D."/>
            <person name="Lalanne C."/>
            <person name="Gautier V."/>
            <person name="Ament-Velasquez S.L."/>
            <person name="Kruys A."/>
            <person name="Hutchinson M.I."/>
            <person name="Powell A.J."/>
            <person name="Barry K."/>
            <person name="Miller A.N."/>
            <person name="Grigoriev I.V."/>
            <person name="Debuchy R."/>
            <person name="Gladieux P."/>
            <person name="Thoren M.H."/>
            <person name="Johannesson H."/>
        </authorList>
    </citation>
    <scope>NUCLEOTIDE SEQUENCE</scope>
    <source>
        <strain evidence="4">CBS 315.58</strain>
    </source>
</reference>
<dbReference type="AlphaFoldDB" id="A0AAN6XLY8"/>
<evidence type="ECO:0000256" key="2">
    <source>
        <dbReference type="SAM" id="MobiDB-lite"/>
    </source>
</evidence>
<feature type="region of interest" description="Disordered" evidence="2">
    <location>
        <begin position="364"/>
        <end position="562"/>
    </location>
</feature>
<organism evidence="4 5">
    <name type="scientific">Triangularia verruculosa</name>
    <dbReference type="NCBI Taxonomy" id="2587418"/>
    <lineage>
        <taxon>Eukaryota</taxon>
        <taxon>Fungi</taxon>
        <taxon>Dikarya</taxon>
        <taxon>Ascomycota</taxon>
        <taxon>Pezizomycotina</taxon>
        <taxon>Sordariomycetes</taxon>
        <taxon>Sordariomycetidae</taxon>
        <taxon>Sordariales</taxon>
        <taxon>Podosporaceae</taxon>
        <taxon>Triangularia</taxon>
    </lineage>
</organism>
<feature type="compositionally biased region" description="Polar residues" evidence="2">
    <location>
        <begin position="440"/>
        <end position="464"/>
    </location>
</feature>
<feature type="coiled-coil region" evidence="1">
    <location>
        <begin position="61"/>
        <end position="88"/>
    </location>
</feature>
<dbReference type="PRINTS" id="PR00625">
    <property type="entry name" value="JDOMAIN"/>
</dbReference>
<keyword evidence="1" id="KW-0175">Coiled coil</keyword>
<accession>A0AAN6XLY8</accession>
<name>A0AAN6XLY8_9PEZI</name>
<dbReference type="PROSITE" id="PS50076">
    <property type="entry name" value="DNAJ_2"/>
    <property type="match status" value="1"/>
</dbReference>
<dbReference type="PANTHER" id="PTHR43096:SF10">
    <property type="entry name" value="CHAPERONE PROTEIN DNAJ A6, CHLOROPLASTIC"/>
    <property type="match status" value="1"/>
</dbReference>
<evidence type="ECO:0000259" key="3">
    <source>
        <dbReference type="PROSITE" id="PS50076"/>
    </source>
</evidence>
<evidence type="ECO:0000313" key="4">
    <source>
        <dbReference type="EMBL" id="KAK4203074.1"/>
    </source>
</evidence>
<comment type="caution">
    <text evidence="4">The sequence shown here is derived from an EMBL/GenBank/DDBJ whole genome shotgun (WGS) entry which is preliminary data.</text>
</comment>
<dbReference type="SUPFAM" id="SSF46565">
    <property type="entry name" value="Chaperone J-domain"/>
    <property type="match status" value="1"/>
</dbReference>
<dbReference type="Pfam" id="PF00226">
    <property type="entry name" value="DnaJ"/>
    <property type="match status" value="1"/>
</dbReference>
<dbReference type="SMART" id="SM00271">
    <property type="entry name" value="DnaJ"/>
    <property type="match status" value="1"/>
</dbReference>
<dbReference type="GO" id="GO:0042026">
    <property type="term" value="P:protein refolding"/>
    <property type="evidence" value="ECO:0007669"/>
    <property type="project" value="TreeGrafter"/>
</dbReference>
<evidence type="ECO:0000256" key="1">
    <source>
        <dbReference type="SAM" id="Coils"/>
    </source>
</evidence>
<feature type="compositionally biased region" description="Basic and acidic residues" evidence="2">
    <location>
        <begin position="412"/>
        <end position="427"/>
    </location>
</feature>
<protein>
    <recommendedName>
        <fullName evidence="3">J domain-containing protein</fullName>
    </recommendedName>
</protein>
<dbReference type="Gene3D" id="1.10.287.110">
    <property type="entry name" value="DnaJ domain"/>
    <property type="match status" value="1"/>
</dbReference>
<evidence type="ECO:0000313" key="5">
    <source>
        <dbReference type="Proteomes" id="UP001303160"/>
    </source>
</evidence>
<dbReference type="CDD" id="cd06257">
    <property type="entry name" value="DnaJ"/>
    <property type="match status" value="1"/>
</dbReference>
<dbReference type="Proteomes" id="UP001303160">
    <property type="component" value="Unassembled WGS sequence"/>
</dbReference>
<sequence length="601" mass="69930">MSTLPADPWKALGVDKTADKSEIRTAYKKLVLKCHPDKVQDPELKALKQEEFTKVQHAWELLNNDAELAKYEEQLKLAELKAKAQAMMKNAANTSVPRTTSTRYYDIMTAEPPSKYKSNTTSTPTSKKVYTHYASPHTRSHEEVPTSRTYAIYEDGEKTARRAASYEKPSKRDEDKMEDIKRREKEELRRFKEKEEERKKEMLIEKEREKERERERQKERERERERDKEARRAEKKRIERLEKEREKERRRDAEEKSRRHKPYVETYPEFAEQPWAEDEVYMTSRSDKKKPSSGSKKYDDPLLRERERERERERDRDRERERERDKSSSRRAKSPHAAAMEVPERKHIDHFAEAANYIARAGGSAPKETAFWKSQTPPDQFLDSIPVAPTPPPADPEGEMLMRAARRAARRPSHEASKSKEKLKYDIDVSPPKSRPIPNLTKSYTTPPVSSESPPRLSRTNTTPHEYERSAARGERIVPIPSLMRSTTWAPGAAVGGRGDPYDDYYESDDDRERRHRRSRRNRSPEAIHYKVEGGKTSKMSYSYGESPNSSRKYADDGWSPHSPSAAYAQTAFKVKEAKSYGLNDIKYADYMDPYGTAVAS</sequence>
<dbReference type="InterPro" id="IPR036869">
    <property type="entry name" value="J_dom_sf"/>
</dbReference>
<keyword evidence="5" id="KW-1185">Reference proteome</keyword>
<proteinExistence type="predicted"/>
<feature type="compositionally biased region" description="Basic and acidic residues" evidence="2">
    <location>
        <begin position="465"/>
        <end position="476"/>
    </location>
</feature>
<dbReference type="GO" id="GO:0051082">
    <property type="term" value="F:unfolded protein binding"/>
    <property type="evidence" value="ECO:0007669"/>
    <property type="project" value="TreeGrafter"/>
</dbReference>
<reference evidence="4" key="1">
    <citation type="journal article" date="2023" name="Mol. Phylogenet. Evol.">
        <title>Genome-scale phylogeny and comparative genomics of the fungal order Sordariales.</title>
        <authorList>
            <person name="Hensen N."/>
            <person name="Bonometti L."/>
            <person name="Westerberg I."/>
            <person name="Brannstrom I.O."/>
            <person name="Guillou S."/>
            <person name="Cros-Aarteil S."/>
            <person name="Calhoun S."/>
            <person name="Haridas S."/>
            <person name="Kuo A."/>
            <person name="Mondo S."/>
            <person name="Pangilinan J."/>
            <person name="Riley R."/>
            <person name="LaButti K."/>
            <person name="Andreopoulos B."/>
            <person name="Lipzen A."/>
            <person name="Chen C."/>
            <person name="Yan M."/>
            <person name="Daum C."/>
            <person name="Ng V."/>
            <person name="Clum A."/>
            <person name="Steindorff A."/>
            <person name="Ohm R.A."/>
            <person name="Martin F."/>
            <person name="Silar P."/>
            <person name="Natvig D.O."/>
            <person name="Lalanne C."/>
            <person name="Gautier V."/>
            <person name="Ament-Velasquez S.L."/>
            <person name="Kruys A."/>
            <person name="Hutchinson M.I."/>
            <person name="Powell A.J."/>
            <person name="Barry K."/>
            <person name="Miller A.N."/>
            <person name="Grigoriev I.V."/>
            <person name="Debuchy R."/>
            <person name="Gladieux P."/>
            <person name="Hiltunen Thoren M."/>
            <person name="Johannesson H."/>
        </authorList>
    </citation>
    <scope>NUCLEOTIDE SEQUENCE</scope>
    <source>
        <strain evidence="4">CBS 315.58</strain>
    </source>
</reference>
<dbReference type="EMBL" id="MU863892">
    <property type="protein sequence ID" value="KAK4203074.1"/>
    <property type="molecule type" value="Genomic_DNA"/>
</dbReference>
<gene>
    <name evidence="4" type="ORF">QBC40DRAFT_31820</name>
</gene>
<dbReference type="GO" id="GO:0005737">
    <property type="term" value="C:cytoplasm"/>
    <property type="evidence" value="ECO:0007669"/>
    <property type="project" value="TreeGrafter"/>
</dbReference>
<feature type="compositionally biased region" description="Basic and acidic residues" evidence="2">
    <location>
        <begin position="155"/>
        <end position="257"/>
    </location>
</feature>
<feature type="compositionally biased region" description="Polar residues" evidence="2">
    <location>
        <begin position="538"/>
        <end position="552"/>
    </location>
</feature>
<feature type="compositionally biased region" description="Basic and acidic residues" evidence="2">
    <location>
        <begin position="523"/>
        <end position="536"/>
    </location>
</feature>
<feature type="domain" description="J" evidence="3">
    <location>
        <begin position="7"/>
        <end position="75"/>
    </location>
</feature>
<feature type="region of interest" description="Disordered" evidence="2">
    <location>
        <begin position="133"/>
        <end position="347"/>
    </location>
</feature>
<feature type="compositionally biased region" description="Basic and acidic residues" evidence="2">
    <location>
        <begin position="285"/>
        <end position="328"/>
    </location>
</feature>